<protein>
    <submittedName>
        <fullName evidence="3">Uncharacterized protein LOC106463837</fullName>
    </submittedName>
</protein>
<evidence type="ECO:0000313" key="2">
    <source>
        <dbReference type="Proteomes" id="UP000694941"/>
    </source>
</evidence>
<dbReference type="RefSeq" id="XP_013779370.1">
    <property type="nucleotide sequence ID" value="XM_013923916.1"/>
</dbReference>
<dbReference type="InterPro" id="IPR006580">
    <property type="entry name" value="Znf_TTF"/>
</dbReference>
<reference evidence="3" key="1">
    <citation type="submission" date="2025-08" db="UniProtKB">
        <authorList>
            <consortium name="RefSeq"/>
        </authorList>
    </citation>
    <scope>IDENTIFICATION</scope>
    <source>
        <tissue evidence="3">Muscle</tissue>
    </source>
</reference>
<keyword evidence="2" id="KW-1185">Reference proteome</keyword>
<evidence type="ECO:0000313" key="3">
    <source>
        <dbReference type="RefSeq" id="XP_013779370.1"/>
    </source>
</evidence>
<gene>
    <name evidence="3" type="primary">LOC106463837</name>
</gene>
<sequence>MKQIWNKQPQGPQRASRVLQIFLKVRMIDQNSLANFPKSHGRRFNADWCVKHEWIEYSVCEDKMYCFVCRHFSTARVSEESAFVSDDFNSRKKCTSDSYKNNRLLKHQKSEQHVDCTARYAAYKEAKQRKSAVAYLINEQYRETVRKNRKYIKTIADNLRLTAVQNIAQRGH</sequence>
<dbReference type="GeneID" id="106463837"/>
<accession>A0ABM1BCS3</accession>
<dbReference type="Proteomes" id="UP000694941">
    <property type="component" value="Unplaced"/>
</dbReference>
<evidence type="ECO:0000259" key="1">
    <source>
        <dbReference type="SMART" id="SM00597"/>
    </source>
</evidence>
<feature type="domain" description="TTF-type" evidence="1">
    <location>
        <begin position="40"/>
        <end position="132"/>
    </location>
</feature>
<organism evidence="2 3">
    <name type="scientific">Limulus polyphemus</name>
    <name type="common">Atlantic horseshoe crab</name>
    <dbReference type="NCBI Taxonomy" id="6850"/>
    <lineage>
        <taxon>Eukaryota</taxon>
        <taxon>Metazoa</taxon>
        <taxon>Ecdysozoa</taxon>
        <taxon>Arthropoda</taxon>
        <taxon>Chelicerata</taxon>
        <taxon>Merostomata</taxon>
        <taxon>Xiphosura</taxon>
        <taxon>Limulidae</taxon>
        <taxon>Limulus</taxon>
    </lineage>
</organism>
<dbReference type="SMART" id="SM00597">
    <property type="entry name" value="ZnF_TTF"/>
    <property type="match status" value="1"/>
</dbReference>
<proteinExistence type="predicted"/>
<name>A0ABM1BCS3_LIMPO</name>